<dbReference type="AlphaFoldDB" id="A0AAP0QER3"/>
<sequence>MDSYILGGLGDKQMWERLGNLCGVFKRLGQGLMQPNINEFISIPLRCLPKARYAFRSESKQLFFAEFAVYPPY</sequence>
<keyword evidence="2" id="KW-1185">Reference proteome</keyword>
<evidence type="ECO:0000313" key="1">
    <source>
        <dbReference type="EMBL" id="KAK9187625.1"/>
    </source>
</evidence>
<proteinExistence type="predicted"/>
<evidence type="ECO:0000313" key="2">
    <source>
        <dbReference type="Proteomes" id="UP001428341"/>
    </source>
</evidence>
<gene>
    <name evidence="1" type="ORF">WN944_019023</name>
</gene>
<organism evidence="1 2">
    <name type="scientific">Citrus x changshan-huyou</name>
    <dbReference type="NCBI Taxonomy" id="2935761"/>
    <lineage>
        <taxon>Eukaryota</taxon>
        <taxon>Viridiplantae</taxon>
        <taxon>Streptophyta</taxon>
        <taxon>Embryophyta</taxon>
        <taxon>Tracheophyta</taxon>
        <taxon>Spermatophyta</taxon>
        <taxon>Magnoliopsida</taxon>
        <taxon>eudicotyledons</taxon>
        <taxon>Gunneridae</taxon>
        <taxon>Pentapetalae</taxon>
        <taxon>rosids</taxon>
        <taxon>malvids</taxon>
        <taxon>Sapindales</taxon>
        <taxon>Rutaceae</taxon>
        <taxon>Aurantioideae</taxon>
        <taxon>Citrus</taxon>
    </lineage>
</organism>
<protein>
    <submittedName>
        <fullName evidence="1">Uncharacterized protein</fullName>
    </submittedName>
</protein>
<comment type="caution">
    <text evidence="1">The sequence shown here is derived from an EMBL/GenBank/DDBJ whole genome shotgun (WGS) entry which is preliminary data.</text>
</comment>
<reference evidence="1 2" key="1">
    <citation type="submission" date="2024-05" db="EMBL/GenBank/DDBJ databases">
        <title>Haplotype-resolved chromosome-level genome assembly of Huyou (Citrus changshanensis).</title>
        <authorList>
            <person name="Miao C."/>
            <person name="Chen W."/>
            <person name="Wu Y."/>
            <person name="Wang L."/>
            <person name="Zhao S."/>
            <person name="Grierson D."/>
            <person name="Xu C."/>
            <person name="Chen K."/>
        </authorList>
    </citation>
    <scope>NUCLEOTIDE SEQUENCE [LARGE SCALE GENOMIC DNA]</scope>
    <source>
        <strain evidence="1">01-14</strain>
        <tissue evidence="1">Leaf</tissue>
    </source>
</reference>
<dbReference type="EMBL" id="JBCGBO010000007">
    <property type="protein sequence ID" value="KAK9187625.1"/>
    <property type="molecule type" value="Genomic_DNA"/>
</dbReference>
<accession>A0AAP0QER3</accession>
<dbReference type="Proteomes" id="UP001428341">
    <property type="component" value="Unassembled WGS sequence"/>
</dbReference>
<name>A0AAP0QER3_9ROSI</name>